<feature type="region of interest" description="Disordered" evidence="8">
    <location>
        <begin position="427"/>
        <end position="451"/>
    </location>
</feature>
<dbReference type="PROSITE" id="PS50235">
    <property type="entry name" value="USP_3"/>
    <property type="match status" value="1"/>
</dbReference>
<dbReference type="InterPro" id="IPR038765">
    <property type="entry name" value="Papain-like_cys_pep_sf"/>
</dbReference>
<reference evidence="11" key="1">
    <citation type="journal article" date="2021" name="IMA Fungus">
        <title>Genomic characterization of three marine fungi, including Emericellopsis atlantica sp. nov. with signatures of a generalist lifestyle and marine biomass degradation.</title>
        <authorList>
            <person name="Hagestad O.C."/>
            <person name="Hou L."/>
            <person name="Andersen J.H."/>
            <person name="Hansen E.H."/>
            <person name="Altermark B."/>
            <person name="Li C."/>
            <person name="Kuhnert E."/>
            <person name="Cox R.J."/>
            <person name="Crous P.W."/>
            <person name="Spatafora J.W."/>
            <person name="Lail K."/>
            <person name="Amirebrahimi M."/>
            <person name="Lipzen A."/>
            <person name="Pangilinan J."/>
            <person name="Andreopoulos W."/>
            <person name="Hayes R.D."/>
            <person name="Ng V."/>
            <person name="Grigoriev I.V."/>
            <person name="Jackson S.A."/>
            <person name="Sutton T.D.S."/>
            <person name="Dobson A.D.W."/>
            <person name="Rama T."/>
        </authorList>
    </citation>
    <scope>NUCLEOTIDE SEQUENCE</scope>
    <source>
        <strain evidence="11">TRa3180A</strain>
    </source>
</reference>
<dbReference type="InterPro" id="IPR001394">
    <property type="entry name" value="Peptidase_C19_UCH"/>
</dbReference>
<evidence type="ECO:0000259" key="9">
    <source>
        <dbReference type="PROSITE" id="PS50053"/>
    </source>
</evidence>
<sequence>MDPIQVIIKHQGKKYDVELDPSSTGEVFKFQLYSLTGVEPERQKILVKGGQLKDDTDLSKIGAKTGQTYMMMGTPAGGNELVRPKEAVKFVEDMTEAEQAQQVGATPAGLQNLGNTCYLNSTLQTLRFVPELYDELIKYTPAPETQTTGNTLGSLSAFGLGGGRGSSTDLTASLRDLYKQMSETQEGFPPLAFLNALRTIHPQFAEKAKNGHGYAQQDAEEAWSQIINELRQKLKVKGPGSQNADGSSSSQNISFIDRYLAGRFTSITECDEAQARDAGEESVKGEDVFLKLDCHISATTNHLRDGILAGLEEKIQKNSPVLGRDAVYTKKSKIARLPKYLTVHFVRFFWKREAQKKAKIMRKVTFPDELDVSEFCIEELRKLIVPVRDKVREIRKEEEDVDRARKRQKRIQDKAIADEKAGIVDSVSESTKKSEKKIERKDGNSAGGDTAMEDVVYKTDAEIDAEKAASILEAKKELHALVDSTFANDEGANKSGLYELRGIVTHQGASADSGHYTSYVKKQGALDPKTGKRGEEDGKWWWFNDASVTEIEAGKILMLSGGGESHSALILLYRAIELPTDESLHR</sequence>
<dbReference type="InterPro" id="IPR000626">
    <property type="entry name" value="Ubiquitin-like_dom"/>
</dbReference>
<gene>
    <name evidence="11" type="ORF">BJ878DRAFT_203988</name>
</gene>
<dbReference type="PROSITE" id="PS50053">
    <property type="entry name" value="UBIQUITIN_2"/>
    <property type="match status" value="1"/>
</dbReference>
<dbReference type="InterPro" id="IPR029071">
    <property type="entry name" value="Ubiquitin-like_domsf"/>
</dbReference>
<dbReference type="Proteomes" id="UP000887226">
    <property type="component" value="Unassembled WGS sequence"/>
</dbReference>
<keyword evidence="5 6" id="KW-0788">Thiol protease</keyword>
<dbReference type="Gene3D" id="3.90.70.10">
    <property type="entry name" value="Cysteine proteinases"/>
    <property type="match status" value="1"/>
</dbReference>
<dbReference type="InterPro" id="IPR018200">
    <property type="entry name" value="USP_CS"/>
</dbReference>
<feature type="domain" description="USP" evidence="10">
    <location>
        <begin position="108"/>
        <end position="576"/>
    </location>
</feature>
<dbReference type="SUPFAM" id="SSF54236">
    <property type="entry name" value="Ubiquitin-like"/>
    <property type="match status" value="1"/>
</dbReference>
<comment type="caution">
    <text evidence="11">The sequence shown here is derived from an EMBL/GenBank/DDBJ whole genome shotgun (WGS) entry which is preliminary data.</text>
</comment>
<evidence type="ECO:0000256" key="3">
    <source>
        <dbReference type="ARBA" id="ARBA00022786"/>
    </source>
</evidence>
<keyword evidence="3 6" id="KW-0833">Ubl conjugation pathway</keyword>
<dbReference type="AlphaFoldDB" id="A0A9P8CCD5"/>
<dbReference type="Pfam" id="PF00240">
    <property type="entry name" value="ubiquitin"/>
    <property type="match status" value="1"/>
</dbReference>
<evidence type="ECO:0000256" key="7">
    <source>
        <dbReference type="SAM" id="Coils"/>
    </source>
</evidence>
<dbReference type="OrthoDB" id="333239at2759"/>
<evidence type="ECO:0000256" key="6">
    <source>
        <dbReference type="RuleBase" id="RU366025"/>
    </source>
</evidence>
<dbReference type="EC" id="3.4.19.12" evidence="6"/>
<evidence type="ECO:0000313" key="11">
    <source>
        <dbReference type="EMBL" id="KAG9241873.1"/>
    </source>
</evidence>
<evidence type="ECO:0000259" key="10">
    <source>
        <dbReference type="PROSITE" id="PS50235"/>
    </source>
</evidence>
<keyword evidence="7" id="KW-0175">Coiled coil</keyword>
<dbReference type="Gene3D" id="3.10.20.90">
    <property type="entry name" value="Phosphatidylinositol 3-kinase Catalytic Subunit, Chain A, domain 1"/>
    <property type="match status" value="1"/>
</dbReference>
<dbReference type="PANTHER" id="PTHR43982:SF1">
    <property type="entry name" value="UBIQUITIN CARBOXYL-TERMINAL HYDROLASE 14"/>
    <property type="match status" value="1"/>
</dbReference>
<evidence type="ECO:0000256" key="5">
    <source>
        <dbReference type="ARBA" id="ARBA00022807"/>
    </source>
</evidence>
<protein>
    <recommendedName>
        <fullName evidence="6">Ubiquitin carboxyl-terminal hydrolase</fullName>
        <ecNumber evidence="6">3.4.19.12</ecNumber>
    </recommendedName>
</protein>
<dbReference type="CDD" id="cd16104">
    <property type="entry name" value="Ubl_USP14_like"/>
    <property type="match status" value="1"/>
</dbReference>
<dbReference type="PROSITE" id="PS00973">
    <property type="entry name" value="USP_2"/>
    <property type="match status" value="1"/>
</dbReference>
<feature type="domain" description="Ubiquitin-like" evidence="9">
    <location>
        <begin position="4"/>
        <end position="78"/>
    </location>
</feature>
<dbReference type="SUPFAM" id="SSF54001">
    <property type="entry name" value="Cysteine proteinases"/>
    <property type="match status" value="1"/>
</dbReference>
<keyword evidence="4 6" id="KW-0378">Hydrolase</keyword>
<accession>A0A9P8CCD5</accession>
<dbReference type="GO" id="GO:0070628">
    <property type="term" value="F:proteasome binding"/>
    <property type="evidence" value="ECO:0007669"/>
    <property type="project" value="TreeGrafter"/>
</dbReference>
<dbReference type="EMBL" id="MU254144">
    <property type="protein sequence ID" value="KAG9241873.1"/>
    <property type="molecule type" value="Genomic_DNA"/>
</dbReference>
<dbReference type="PANTHER" id="PTHR43982">
    <property type="entry name" value="UBIQUITIN CARBOXYL-TERMINAL HYDROLASE"/>
    <property type="match status" value="1"/>
</dbReference>
<organism evidence="11 12">
    <name type="scientific">Calycina marina</name>
    <dbReference type="NCBI Taxonomy" id="1763456"/>
    <lineage>
        <taxon>Eukaryota</taxon>
        <taxon>Fungi</taxon>
        <taxon>Dikarya</taxon>
        <taxon>Ascomycota</taxon>
        <taxon>Pezizomycotina</taxon>
        <taxon>Leotiomycetes</taxon>
        <taxon>Helotiales</taxon>
        <taxon>Pezizellaceae</taxon>
        <taxon>Calycina</taxon>
    </lineage>
</organism>
<dbReference type="CDD" id="cd02657">
    <property type="entry name" value="Peptidase_C19A"/>
    <property type="match status" value="1"/>
</dbReference>
<feature type="compositionally biased region" description="Basic and acidic residues" evidence="8">
    <location>
        <begin position="430"/>
        <end position="443"/>
    </location>
</feature>
<evidence type="ECO:0000256" key="2">
    <source>
        <dbReference type="ARBA" id="ARBA00022670"/>
    </source>
</evidence>
<dbReference type="GO" id="GO:0043161">
    <property type="term" value="P:proteasome-mediated ubiquitin-dependent protein catabolic process"/>
    <property type="evidence" value="ECO:0007669"/>
    <property type="project" value="InterPro"/>
</dbReference>
<dbReference type="InterPro" id="IPR028889">
    <property type="entry name" value="USP"/>
</dbReference>
<comment type="similarity">
    <text evidence="6">Belongs to the peptidase C19 family.</text>
</comment>
<name>A0A9P8CCD5_9HELO</name>
<proteinExistence type="inferred from homology"/>
<comment type="catalytic activity">
    <reaction evidence="1 6">
        <text>Thiol-dependent hydrolysis of ester, thioester, amide, peptide and isopeptide bonds formed by the C-terminal Gly of ubiquitin (a 76-residue protein attached to proteins as an intracellular targeting signal).</text>
        <dbReference type="EC" id="3.4.19.12"/>
    </reaction>
</comment>
<evidence type="ECO:0000256" key="1">
    <source>
        <dbReference type="ARBA" id="ARBA00000707"/>
    </source>
</evidence>
<evidence type="ECO:0000256" key="4">
    <source>
        <dbReference type="ARBA" id="ARBA00022801"/>
    </source>
</evidence>
<keyword evidence="2 6" id="KW-0645">Protease</keyword>
<dbReference type="Pfam" id="PF00443">
    <property type="entry name" value="UCH"/>
    <property type="match status" value="1"/>
</dbReference>
<dbReference type="GO" id="GO:0061136">
    <property type="term" value="P:regulation of proteasomal protein catabolic process"/>
    <property type="evidence" value="ECO:0007669"/>
    <property type="project" value="TreeGrafter"/>
</dbReference>
<dbReference type="InterPro" id="IPR044635">
    <property type="entry name" value="UBP14-like"/>
</dbReference>
<feature type="coiled-coil region" evidence="7">
    <location>
        <begin position="387"/>
        <end position="414"/>
    </location>
</feature>
<dbReference type="GO" id="GO:0016579">
    <property type="term" value="P:protein deubiquitination"/>
    <property type="evidence" value="ECO:0007669"/>
    <property type="project" value="InterPro"/>
</dbReference>
<dbReference type="SMART" id="SM00213">
    <property type="entry name" value="UBQ"/>
    <property type="match status" value="1"/>
</dbReference>
<dbReference type="GO" id="GO:0004843">
    <property type="term" value="F:cysteine-type deubiquitinase activity"/>
    <property type="evidence" value="ECO:0007669"/>
    <property type="project" value="UniProtKB-UniRule"/>
</dbReference>
<dbReference type="PROSITE" id="PS00972">
    <property type="entry name" value="USP_1"/>
    <property type="match status" value="1"/>
</dbReference>
<keyword evidence="12" id="KW-1185">Reference proteome</keyword>
<evidence type="ECO:0000256" key="8">
    <source>
        <dbReference type="SAM" id="MobiDB-lite"/>
    </source>
</evidence>
<evidence type="ECO:0000313" key="12">
    <source>
        <dbReference type="Proteomes" id="UP000887226"/>
    </source>
</evidence>